<dbReference type="Gene3D" id="2.40.40.10">
    <property type="entry name" value="RlpA-like domain"/>
    <property type="match status" value="1"/>
</dbReference>
<evidence type="ECO:0000313" key="6">
    <source>
        <dbReference type="Proteomes" id="UP001287356"/>
    </source>
</evidence>
<keyword evidence="3" id="KW-0964">Secreted</keyword>
<dbReference type="Pfam" id="PF07249">
    <property type="entry name" value="Cerato-platanin"/>
    <property type="match status" value="1"/>
</dbReference>
<dbReference type="InterPro" id="IPR010829">
    <property type="entry name" value="Cerato-platanin"/>
</dbReference>
<protein>
    <submittedName>
        <fullName evidence="5">Cerato-platanin</fullName>
    </submittedName>
</protein>
<accession>A0AAE0JXD5</accession>
<gene>
    <name evidence="5" type="ORF">B0T24DRAFT_711526</name>
</gene>
<keyword evidence="4" id="KW-0732">Signal</keyword>
<dbReference type="AlphaFoldDB" id="A0AAE0JXD5"/>
<keyword evidence="6" id="KW-1185">Reference proteome</keyword>
<organism evidence="5 6">
    <name type="scientific">Lasiosphaeria ovina</name>
    <dbReference type="NCBI Taxonomy" id="92902"/>
    <lineage>
        <taxon>Eukaryota</taxon>
        <taxon>Fungi</taxon>
        <taxon>Dikarya</taxon>
        <taxon>Ascomycota</taxon>
        <taxon>Pezizomycotina</taxon>
        <taxon>Sordariomycetes</taxon>
        <taxon>Sordariomycetidae</taxon>
        <taxon>Sordariales</taxon>
        <taxon>Lasiosphaeriaceae</taxon>
        <taxon>Lasiosphaeria</taxon>
    </lineage>
</organism>
<evidence type="ECO:0000256" key="2">
    <source>
        <dbReference type="ARBA" id="ARBA00010421"/>
    </source>
</evidence>
<proteinExistence type="inferred from homology"/>
<reference evidence="5" key="1">
    <citation type="journal article" date="2023" name="Mol. Phylogenet. Evol.">
        <title>Genome-scale phylogeny and comparative genomics of the fungal order Sordariales.</title>
        <authorList>
            <person name="Hensen N."/>
            <person name="Bonometti L."/>
            <person name="Westerberg I."/>
            <person name="Brannstrom I.O."/>
            <person name="Guillou S."/>
            <person name="Cros-Aarteil S."/>
            <person name="Calhoun S."/>
            <person name="Haridas S."/>
            <person name="Kuo A."/>
            <person name="Mondo S."/>
            <person name="Pangilinan J."/>
            <person name="Riley R."/>
            <person name="LaButti K."/>
            <person name="Andreopoulos B."/>
            <person name="Lipzen A."/>
            <person name="Chen C."/>
            <person name="Yan M."/>
            <person name="Daum C."/>
            <person name="Ng V."/>
            <person name="Clum A."/>
            <person name="Steindorff A."/>
            <person name="Ohm R.A."/>
            <person name="Martin F."/>
            <person name="Silar P."/>
            <person name="Natvig D.O."/>
            <person name="Lalanne C."/>
            <person name="Gautier V."/>
            <person name="Ament-Velasquez S.L."/>
            <person name="Kruys A."/>
            <person name="Hutchinson M.I."/>
            <person name="Powell A.J."/>
            <person name="Barry K."/>
            <person name="Miller A.N."/>
            <person name="Grigoriev I.V."/>
            <person name="Debuchy R."/>
            <person name="Gladieux P."/>
            <person name="Hiltunen Thoren M."/>
            <person name="Johannesson H."/>
        </authorList>
    </citation>
    <scope>NUCLEOTIDE SEQUENCE</scope>
    <source>
        <strain evidence="5">CBS 958.72</strain>
    </source>
</reference>
<dbReference type="SUPFAM" id="SSF50685">
    <property type="entry name" value="Barwin-like endoglucanases"/>
    <property type="match status" value="1"/>
</dbReference>
<sequence>MLFSKIFAGICSLASAVSAIAVTYDAGYDDASRTLEDLMCSDGENGVMWKYGWETQADVPSFPYIGGVQTISEWNSTNCGTCWQATYRGKTIYILAIDFTTQGLNIGFDAMNDLTSGRAWALGRVDAIVTEVPLSSCGL</sequence>
<evidence type="ECO:0000256" key="1">
    <source>
        <dbReference type="ARBA" id="ARBA00004613"/>
    </source>
</evidence>
<evidence type="ECO:0000256" key="4">
    <source>
        <dbReference type="SAM" id="SignalP"/>
    </source>
</evidence>
<comment type="subcellular location">
    <subcellularLocation>
        <location evidence="1">Secreted</location>
    </subcellularLocation>
</comment>
<reference evidence="5" key="2">
    <citation type="submission" date="2023-06" db="EMBL/GenBank/DDBJ databases">
        <authorList>
            <consortium name="Lawrence Berkeley National Laboratory"/>
            <person name="Haridas S."/>
            <person name="Hensen N."/>
            <person name="Bonometti L."/>
            <person name="Westerberg I."/>
            <person name="Brannstrom I.O."/>
            <person name="Guillou S."/>
            <person name="Cros-Aarteil S."/>
            <person name="Calhoun S."/>
            <person name="Kuo A."/>
            <person name="Mondo S."/>
            <person name="Pangilinan J."/>
            <person name="Riley R."/>
            <person name="Labutti K."/>
            <person name="Andreopoulos B."/>
            <person name="Lipzen A."/>
            <person name="Chen C."/>
            <person name="Yanf M."/>
            <person name="Daum C."/>
            <person name="Ng V."/>
            <person name="Clum A."/>
            <person name="Steindorff A."/>
            <person name="Ohm R."/>
            <person name="Martin F."/>
            <person name="Silar P."/>
            <person name="Natvig D."/>
            <person name="Lalanne C."/>
            <person name="Gautier V."/>
            <person name="Ament-Velasquez S.L."/>
            <person name="Kruys A."/>
            <person name="Hutchinson M.I."/>
            <person name="Powell A.J."/>
            <person name="Barry K."/>
            <person name="Miller A.N."/>
            <person name="Grigoriev I.V."/>
            <person name="Debuchy R."/>
            <person name="Gladieux P."/>
            <person name="Thoren M.H."/>
            <person name="Johannesson H."/>
        </authorList>
    </citation>
    <scope>NUCLEOTIDE SEQUENCE</scope>
    <source>
        <strain evidence="5">CBS 958.72</strain>
    </source>
</reference>
<evidence type="ECO:0000256" key="3">
    <source>
        <dbReference type="ARBA" id="ARBA00022525"/>
    </source>
</evidence>
<feature type="chain" id="PRO_5041908386" evidence="4">
    <location>
        <begin position="20"/>
        <end position="139"/>
    </location>
</feature>
<dbReference type="InterPro" id="IPR036908">
    <property type="entry name" value="RlpA-like_sf"/>
</dbReference>
<evidence type="ECO:0000313" key="5">
    <source>
        <dbReference type="EMBL" id="KAK3366114.1"/>
    </source>
</evidence>
<comment type="similarity">
    <text evidence="2">Belongs to the cerato-platanin family.</text>
</comment>
<name>A0AAE0JXD5_9PEZI</name>
<dbReference type="CDD" id="cd22778">
    <property type="entry name" value="DPBB_CEPL-like"/>
    <property type="match status" value="1"/>
</dbReference>
<dbReference type="Proteomes" id="UP001287356">
    <property type="component" value="Unassembled WGS sequence"/>
</dbReference>
<dbReference type="GO" id="GO:0005576">
    <property type="term" value="C:extracellular region"/>
    <property type="evidence" value="ECO:0007669"/>
    <property type="project" value="UniProtKB-SubCell"/>
</dbReference>
<comment type="caution">
    <text evidence="5">The sequence shown here is derived from an EMBL/GenBank/DDBJ whole genome shotgun (WGS) entry which is preliminary data.</text>
</comment>
<feature type="signal peptide" evidence="4">
    <location>
        <begin position="1"/>
        <end position="19"/>
    </location>
</feature>
<dbReference type="EMBL" id="JAULSN010000008">
    <property type="protein sequence ID" value="KAK3366114.1"/>
    <property type="molecule type" value="Genomic_DNA"/>
</dbReference>